<evidence type="ECO:0000256" key="1">
    <source>
        <dbReference type="SAM" id="SignalP"/>
    </source>
</evidence>
<feature type="chain" id="PRO_5019209962" description="PDZ domain-containing protein" evidence="1">
    <location>
        <begin position="30"/>
        <end position="438"/>
    </location>
</feature>
<dbReference type="InterPro" id="IPR021109">
    <property type="entry name" value="Peptidase_aspartic_dom_sf"/>
</dbReference>
<dbReference type="AlphaFoldDB" id="A0A3S9P5T8"/>
<evidence type="ECO:0000313" key="4">
    <source>
        <dbReference type="Proteomes" id="UP000267268"/>
    </source>
</evidence>
<organism evidence="3 4">
    <name type="scientific">Flammeovirga pectinis</name>
    <dbReference type="NCBI Taxonomy" id="2494373"/>
    <lineage>
        <taxon>Bacteria</taxon>
        <taxon>Pseudomonadati</taxon>
        <taxon>Bacteroidota</taxon>
        <taxon>Cytophagia</taxon>
        <taxon>Cytophagales</taxon>
        <taxon>Flammeovirgaceae</taxon>
        <taxon>Flammeovirga</taxon>
    </lineage>
</organism>
<protein>
    <recommendedName>
        <fullName evidence="2">PDZ domain-containing protein</fullName>
    </recommendedName>
</protein>
<dbReference type="Gene3D" id="2.30.42.10">
    <property type="match status" value="1"/>
</dbReference>
<reference evidence="3 4" key="1">
    <citation type="submission" date="2018-12" db="EMBL/GenBank/DDBJ databases">
        <title>Flammeovirga pectinis sp. nov., isolated from the gut of the Korean scallop, Patinopecten yessoensis.</title>
        <authorList>
            <person name="Bae J.-W."/>
            <person name="Jeong Y.-S."/>
            <person name="Kang W."/>
        </authorList>
    </citation>
    <scope>NUCLEOTIDE SEQUENCE [LARGE SCALE GENOMIC DNA]</scope>
    <source>
        <strain evidence="3 4">L12M1</strain>
    </source>
</reference>
<keyword evidence="4" id="KW-1185">Reference proteome</keyword>
<dbReference type="InterPro" id="IPR001478">
    <property type="entry name" value="PDZ"/>
</dbReference>
<feature type="domain" description="PDZ" evidence="2">
    <location>
        <begin position="327"/>
        <end position="402"/>
    </location>
</feature>
<dbReference type="Gene3D" id="2.40.70.10">
    <property type="entry name" value="Acid Proteases"/>
    <property type="match status" value="2"/>
</dbReference>
<keyword evidence="1" id="KW-0732">Signal</keyword>
<gene>
    <name evidence="3" type="ORF">EI427_14940</name>
</gene>
<accession>A0A3S9P5T8</accession>
<dbReference type="Proteomes" id="UP000267268">
    <property type="component" value="Chromosome 1"/>
</dbReference>
<dbReference type="OrthoDB" id="3521766at2"/>
<dbReference type="EMBL" id="CP034562">
    <property type="protein sequence ID" value="AZQ63474.1"/>
    <property type="molecule type" value="Genomic_DNA"/>
</dbReference>
<proteinExistence type="predicted"/>
<dbReference type="SUPFAM" id="SSF50156">
    <property type="entry name" value="PDZ domain-like"/>
    <property type="match status" value="1"/>
</dbReference>
<dbReference type="InterPro" id="IPR041489">
    <property type="entry name" value="PDZ_6"/>
</dbReference>
<dbReference type="SMART" id="SM00228">
    <property type="entry name" value="PDZ"/>
    <property type="match status" value="1"/>
</dbReference>
<dbReference type="PROSITE" id="PS50106">
    <property type="entry name" value="PDZ"/>
    <property type="match status" value="1"/>
</dbReference>
<dbReference type="Pfam" id="PF17820">
    <property type="entry name" value="PDZ_6"/>
    <property type="match status" value="1"/>
</dbReference>
<sequence>MNTNRFFKMMLVNLLLFFLSLTNICKAQKATVHLKNLAFKDSSTRFVQIPFQLVNNLMVIPIRVNNSDTLHFIFDSGVSYIILSDLETAKQLNLSTLKIRKIKINGFGENGNVSAFHSWGNKVDLKGIEGLNQDVIYPSKDILNLSTNMGMKIHGLIGASIFNNFIVGIDYRRKVLTLYEKEYYSLKKRDRFKRKFESFAIDIKRNRSFLVTKIVSKETQKEHNVSLLIDTGASHALSILESDHHPLKASIKAIRDHMGIGIGGDLYGMVNRLDYLNIGSFSLEGPIVKYPDRTSMSVGVSDITRHGSLGGEVLRRFYVILDYHNKEILLKKNSNYKEDFVYNYIGLEFTKPYPELPLFQVSKVRNESPAGRAGIIEGDRLVKVNGLIASSMSADEIRMLFRGRHGKRLSLHIENGKGESKKYYLTLEDPFKVASNDF</sequence>
<dbReference type="RefSeq" id="WP_126616077.1">
    <property type="nucleotide sequence ID" value="NZ_CP034562.1"/>
</dbReference>
<evidence type="ECO:0000313" key="3">
    <source>
        <dbReference type="EMBL" id="AZQ63474.1"/>
    </source>
</evidence>
<dbReference type="KEGG" id="fll:EI427_14940"/>
<evidence type="ECO:0000259" key="2">
    <source>
        <dbReference type="PROSITE" id="PS50106"/>
    </source>
</evidence>
<dbReference type="Pfam" id="PF13650">
    <property type="entry name" value="Asp_protease_2"/>
    <property type="match status" value="1"/>
</dbReference>
<name>A0A3S9P5T8_9BACT</name>
<dbReference type="InterPro" id="IPR036034">
    <property type="entry name" value="PDZ_sf"/>
</dbReference>
<feature type="signal peptide" evidence="1">
    <location>
        <begin position="1"/>
        <end position="29"/>
    </location>
</feature>